<evidence type="ECO:0000313" key="2">
    <source>
        <dbReference type="EMBL" id="GJS94829.1"/>
    </source>
</evidence>
<organism evidence="2 3">
    <name type="scientific">Tanacetum coccineum</name>
    <dbReference type="NCBI Taxonomy" id="301880"/>
    <lineage>
        <taxon>Eukaryota</taxon>
        <taxon>Viridiplantae</taxon>
        <taxon>Streptophyta</taxon>
        <taxon>Embryophyta</taxon>
        <taxon>Tracheophyta</taxon>
        <taxon>Spermatophyta</taxon>
        <taxon>Magnoliopsida</taxon>
        <taxon>eudicotyledons</taxon>
        <taxon>Gunneridae</taxon>
        <taxon>Pentapetalae</taxon>
        <taxon>asterids</taxon>
        <taxon>campanulids</taxon>
        <taxon>Asterales</taxon>
        <taxon>Asteraceae</taxon>
        <taxon>Asteroideae</taxon>
        <taxon>Anthemideae</taxon>
        <taxon>Anthemidinae</taxon>
        <taxon>Tanacetum</taxon>
    </lineage>
</organism>
<sequence length="195" mass="22135">MLGRLSGNQVVQKPAVQNLGVQNVRNQNGLIVVSRIANQNGNGNVVVARAEGNAIENNEEHVEQGRGTVEQHPANVEETRAYQESLFHNLVAEVEKVNSVNRKMKETNAELTTELARYKNQEKCFEFSKQITALNEEISNLNKQLSKEKSTVPFLQEEKKRLKSNFKIREDELLDKQIQLENKIKELDNILVKTG</sequence>
<comment type="caution">
    <text evidence="2">The sequence shown here is derived from an EMBL/GenBank/DDBJ whole genome shotgun (WGS) entry which is preliminary data.</text>
</comment>
<protein>
    <submittedName>
        <fullName evidence="2">Uncharacterized protein</fullName>
    </submittedName>
</protein>
<evidence type="ECO:0000256" key="1">
    <source>
        <dbReference type="SAM" id="Coils"/>
    </source>
</evidence>
<proteinExistence type="predicted"/>
<reference evidence="2" key="1">
    <citation type="journal article" date="2022" name="Int. J. Mol. Sci.">
        <title>Draft Genome of Tanacetum Coccineum: Genomic Comparison of Closely Related Tanacetum-Family Plants.</title>
        <authorList>
            <person name="Yamashiro T."/>
            <person name="Shiraishi A."/>
            <person name="Nakayama K."/>
            <person name="Satake H."/>
        </authorList>
    </citation>
    <scope>NUCLEOTIDE SEQUENCE</scope>
</reference>
<name>A0ABQ4ZWZ4_9ASTR</name>
<gene>
    <name evidence="2" type="ORF">Tco_0801797</name>
</gene>
<feature type="coiled-coil region" evidence="1">
    <location>
        <begin position="94"/>
        <end position="190"/>
    </location>
</feature>
<keyword evidence="1" id="KW-0175">Coiled coil</keyword>
<accession>A0ABQ4ZWZ4</accession>
<dbReference type="EMBL" id="BQNB010011762">
    <property type="protein sequence ID" value="GJS94829.1"/>
    <property type="molecule type" value="Genomic_DNA"/>
</dbReference>
<keyword evidence="3" id="KW-1185">Reference proteome</keyword>
<reference evidence="2" key="2">
    <citation type="submission" date="2022-01" db="EMBL/GenBank/DDBJ databases">
        <authorList>
            <person name="Yamashiro T."/>
            <person name="Shiraishi A."/>
            <person name="Satake H."/>
            <person name="Nakayama K."/>
        </authorList>
    </citation>
    <scope>NUCLEOTIDE SEQUENCE</scope>
</reference>
<dbReference type="Proteomes" id="UP001151760">
    <property type="component" value="Unassembled WGS sequence"/>
</dbReference>
<evidence type="ECO:0000313" key="3">
    <source>
        <dbReference type="Proteomes" id="UP001151760"/>
    </source>
</evidence>